<evidence type="ECO:0000259" key="3">
    <source>
        <dbReference type="PROSITE" id="PS51294"/>
    </source>
</evidence>
<sequence length="390" mass="44206">MSSIGSKRTRSWAEKERTGKRRILSVGEGKNEDERDAGGIFFGREERRHRFSHSDDNRPSIFSQTKSPCPASLADTALSDSAADHPVVTAPSSIRCEASPQILGGAELLSSLSDVRSFDLGGGKGEPPPTLPPTPQFSTYITTFTLQTFYLPLRPTLNSSGELLGMEGINCRGFTREEDGRLFGAVERGEGRWSVIGGEVGRTEYECYIRWNKELQPAMGEVVRSKEREMREESMKYQKKSSPKQTLSPLQKVKGAWTKAEDTLILDYVNLHTPPNTTFSQWTALASHLSAQGYNRVGKQTRERYKNLLDPRLNTSGFGEEEDFRLFCLHKRYGSKWVQISKCMDHRSENSLKNRFNSKTFGKKMHEFQRRYDEELQRGQMTDAQGIAYF</sequence>
<feature type="region of interest" description="Disordered" evidence="1">
    <location>
        <begin position="1"/>
        <end position="69"/>
    </location>
</feature>
<feature type="compositionally biased region" description="Basic and acidic residues" evidence="1">
    <location>
        <begin position="29"/>
        <end position="58"/>
    </location>
</feature>
<dbReference type="OrthoDB" id="2143914at2759"/>
<dbReference type="Gene3D" id="1.10.10.60">
    <property type="entry name" value="Homeodomain-like"/>
    <property type="match status" value="3"/>
</dbReference>
<dbReference type="EMBL" id="BRXW01000910">
    <property type="protein sequence ID" value="GMH78928.1"/>
    <property type="molecule type" value="Genomic_DNA"/>
</dbReference>
<dbReference type="AlphaFoldDB" id="A0A9W7EJ90"/>
<dbReference type="GO" id="GO:0005634">
    <property type="term" value="C:nucleus"/>
    <property type="evidence" value="ECO:0007669"/>
    <property type="project" value="TreeGrafter"/>
</dbReference>
<dbReference type="GO" id="GO:0000978">
    <property type="term" value="F:RNA polymerase II cis-regulatory region sequence-specific DNA binding"/>
    <property type="evidence" value="ECO:0007669"/>
    <property type="project" value="TreeGrafter"/>
</dbReference>
<evidence type="ECO:0000313" key="5">
    <source>
        <dbReference type="Proteomes" id="UP001165122"/>
    </source>
</evidence>
<evidence type="ECO:0008006" key="6">
    <source>
        <dbReference type="Google" id="ProtNLM"/>
    </source>
</evidence>
<dbReference type="InterPro" id="IPR001005">
    <property type="entry name" value="SANT/Myb"/>
</dbReference>
<gene>
    <name evidence="4" type="ORF">TrLO_g8637</name>
</gene>
<evidence type="ECO:0000259" key="2">
    <source>
        <dbReference type="PROSITE" id="PS50090"/>
    </source>
</evidence>
<keyword evidence="5" id="KW-1185">Reference proteome</keyword>
<feature type="domain" description="Myb-like" evidence="2">
    <location>
        <begin position="310"/>
        <end position="360"/>
    </location>
</feature>
<feature type="domain" description="HTH myb-type" evidence="3">
    <location>
        <begin position="252"/>
        <end position="313"/>
    </location>
</feature>
<dbReference type="InterPro" id="IPR050560">
    <property type="entry name" value="MYB_TF"/>
</dbReference>
<proteinExistence type="predicted"/>
<evidence type="ECO:0000313" key="4">
    <source>
        <dbReference type="EMBL" id="GMH78928.1"/>
    </source>
</evidence>
<dbReference type="InterPro" id="IPR009057">
    <property type="entry name" value="Homeodomain-like_sf"/>
</dbReference>
<name>A0A9W7EJ90_9STRA</name>
<dbReference type="Pfam" id="PF00249">
    <property type="entry name" value="Myb_DNA-binding"/>
    <property type="match status" value="1"/>
</dbReference>
<accession>A0A9W7EJ90</accession>
<feature type="domain" description="Myb-like" evidence="2">
    <location>
        <begin position="254"/>
        <end position="309"/>
    </location>
</feature>
<dbReference type="PROSITE" id="PS51294">
    <property type="entry name" value="HTH_MYB"/>
    <property type="match status" value="1"/>
</dbReference>
<dbReference type="PROSITE" id="PS50090">
    <property type="entry name" value="MYB_LIKE"/>
    <property type="match status" value="3"/>
</dbReference>
<dbReference type="SMART" id="SM00717">
    <property type="entry name" value="SANT"/>
    <property type="match status" value="3"/>
</dbReference>
<protein>
    <recommendedName>
        <fullName evidence="6">Myb-like domain-containing protein</fullName>
    </recommendedName>
</protein>
<dbReference type="InterPro" id="IPR017930">
    <property type="entry name" value="Myb_dom"/>
</dbReference>
<organism evidence="4 5">
    <name type="scientific">Triparma laevis f. longispina</name>
    <dbReference type="NCBI Taxonomy" id="1714387"/>
    <lineage>
        <taxon>Eukaryota</taxon>
        <taxon>Sar</taxon>
        <taxon>Stramenopiles</taxon>
        <taxon>Ochrophyta</taxon>
        <taxon>Bolidophyceae</taxon>
        <taxon>Parmales</taxon>
        <taxon>Triparmaceae</taxon>
        <taxon>Triparma</taxon>
    </lineage>
</organism>
<dbReference type="Pfam" id="PF13921">
    <property type="entry name" value="Myb_DNA-bind_6"/>
    <property type="match status" value="1"/>
</dbReference>
<comment type="caution">
    <text evidence="4">The sequence shown here is derived from an EMBL/GenBank/DDBJ whole genome shotgun (WGS) entry which is preliminary data.</text>
</comment>
<dbReference type="GO" id="GO:0000981">
    <property type="term" value="F:DNA-binding transcription factor activity, RNA polymerase II-specific"/>
    <property type="evidence" value="ECO:0007669"/>
    <property type="project" value="TreeGrafter"/>
</dbReference>
<dbReference type="SUPFAM" id="SSF46689">
    <property type="entry name" value="Homeodomain-like"/>
    <property type="match status" value="2"/>
</dbReference>
<feature type="domain" description="Myb-like" evidence="2">
    <location>
        <begin position="174"/>
        <end position="215"/>
    </location>
</feature>
<dbReference type="PANTHER" id="PTHR45614:SF25">
    <property type="entry name" value="MYB PROTEIN"/>
    <property type="match status" value="1"/>
</dbReference>
<dbReference type="PANTHER" id="PTHR45614">
    <property type="entry name" value="MYB PROTEIN-RELATED"/>
    <property type="match status" value="1"/>
</dbReference>
<evidence type="ECO:0000256" key="1">
    <source>
        <dbReference type="SAM" id="MobiDB-lite"/>
    </source>
</evidence>
<reference evidence="5" key="1">
    <citation type="journal article" date="2023" name="Commun. Biol.">
        <title>Genome analysis of Parmales, the sister group of diatoms, reveals the evolutionary specialization of diatoms from phago-mixotrophs to photoautotrophs.</title>
        <authorList>
            <person name="Ban H."/>
            <person name="Sato S."/>
            <person name="Yoshikawa S."/>
            <person name="Yamada K."/>
            <person name="Nakamura Y."/>
            <person name="Ichinomiya M."/>
            <person name="Sato N."/>
            <person name="Blanc-Mathieu R."/>
            <person name="Endo H."/>
            <person name="Kuwata A."/>
            <person name="Ogata H."/>
        </authorList>
    </citation>
    <scope>NUCLEOTIDE SEQUENCE [LARGE SCALE GENOMIC DNA]</scope>
    <source>
        <strain evidence="5">NIES 3700</strain>
    </source>
</reference>
<dbReference type="Proteomes" id="UP001165122">
    <property type="component" value="Unassembled WGS sequence"/>
</dbReference>
<dbReference type="CDD" id="cd00167">
    <property type="entry name" value="SANT"/>
    <property type="match status" value="2"/>
</dbReference>